<dbReference type="AlphaFoldDB" id="A0A498REQ1"/>
<feature type="domain" description="DUF6385" evidence="1">
    <location>
        <begin position="48"/>
        <end position="137"/>
    </location>
</feature>
<proteinExistence type="predicted"/>
<keyword evidence="3" id="KW-1185">Reference proteome</keyword>
<organism evidence="2 3">
    <name type="scientific">Lucifera butyrica</name>
    <dbReference type="NCBI Taxonomy" id="1351585"/>
    <lineage>
        <taxon>Bacteria</taxon>
        <taxon>Bacillati</taxon>
        <taxon>Bacillota</taxon>
        <taxon>Negativicutes</taxon>
        <taxon>Veillonellales</taxon>
        <taxon>Veillonellaceae</taxon>
        <taxon>Lucifera</taxon>
    </lineage>
</organism>
<reference evidence="2 3" key="1">
    <citation type="submission" date="2018-06" db="EMBL/GenBank/DDBJ databases">
        <authorList>
            <person name="Strepis N."/>
        </authorList>
    </citation>
    <scope>NUCLEOTIDE SEQUENCE [LARGE SCALE GENOMIC DNA]</scope>
    <source>
        <strain evidence="2">LUCI</strain>
    </source>
</reference>
<dbReference type="EMBL" id="UPPP01000134">
    <property type="protein sequence ID" value="VBB09799.1"/>
    <property type="molecule type" value="Genomic_DNA"/>
</dbReference>
<accession>A0A498REQ1</accession>
<evidence type="ECO:0000313" key="3">
    <source>
        <dbReference type="Proteomes" id="UP000277811"/>
    </source>
</evidence>
<dbReference type="Pfam" id="PF19912">
    <property type="entry name" value="DUF6385"/>
    <property type="match status" value="1"/>
</dbReference>
<protein>
    <recommendedName>
        <fullName evidence="1">DUF6385 domain-containing protein</fullName>
    </recommendedName>
</protein>
<dbReference type="RefSeq" id="WP_122630654.1">
    <property type="nucleotide sequence ID" value="NZ_UPPP01000134.1"/>
</dbReference>
<dbReference type="Proteomes" id="UP000277811">
    <property type="component" value="Unassembled WGS sequence"/>
</dbReference>
<name>A0A498REQ1_9FIRM</name>
<sequence>MSKRRHNRKQNRVRQEQGEPVLPLTTSFTDFSQTVTTTDTLTGIAAQNVSLIGKFAFFVENLGNNNANVYCELSPDNTHWFMVNGVQLETAAPNNNIILNNYYNQVWPMFAHYARITYQSSTAGNSTQLLIYYQAQS</sequence>
<evidence type="ECO:0000313" key="2">
    <source>
        <dbReference type="EMBL" id="VBB09799.1"/>
    </source>
</evidence>
<gene>
    <name evidence="2" type="ORF">LUCI_5097</name>
</gene>
<evidence type="ECO:0000259" key="1">
    <source>
        <dbReference type="Pfam" id="PF19912"/>
    </source>
</evidence>
<dbReference type="InterPro" id="IPR045965">
    <property type="entry name" value="DUF6385"/>
</dbReference>